<proteinExistence type="predicted"/>
<dbReference type="Proteomes" id="UP000095149">
    <property type="component" value="Unassembled WGS sequence"/>
</dbReference>
<reference evidence="1 2" key="1">
    <citation type="submission" date="2016-06" db="EMBL/GenBank/DDBJ databases">
        <title>Evolution of pathogenesis and genome organization in the Tremellales.</title>
        <authorList>
            <person name="Cuomo C."/>
            <person name="Litvintseva A."/>
            <person name="Heitman J."/>
            <person name="Chen Y."/>
            <person name="Sun S."/>
            <person name="Springer D."/>
            <person name="Dromer F."/>
            <person name="Young S."/>
            <person name="Zeng Q."/>
            <person name="Chapman S."/>
            <person name="Gujja S."/>
            <person name="Saif S."/>
            <person name="Birren B."/>
        </authorList>
    </citation>
    <scope>NUCLEOTIDE SEQUENCE [LARGE SCALE GENOMIC DNA]</scope>
    <source>
        <strain evidence="1 2">CBS 6273</strain>
    </source>
</reference>
<dbReference type="AlphaFoldDB" id="A0A1E3K0T6"/>
<accession>A0A1E3K0T6</accession>
<organism evidence="1 2">
    <name type="scientific">Cryptococcus amylolentus CBS 6273</name>
    <dbReference type="NCBI Taxonomy" id="1296118"/>
    <lineage>
        <taxon>Eukaryota</taxon>
        <taxon>Fungi</taxon>
        <taxon>Dikarya</taxon>
        <taxon>Basidiomycota</taxon>
        <taxon>Agaricomycotina</taxon>
        <taxon>Tremellomycetes</taxon>
        <taxon>Tremellales</taxon>
        <taxon>Cryptococcaceae</taxon>
        <taxon>Cryptococcus</taxon>
    </lineage>
</organism>
<protein>
    <submittedName>
        <fullName evidence="1">Uncharacterized protein</fullName>
    </submittedName>
</protein>
<evidence type="ECO:0000313" key="1">
    <source>
        <dbReference type="EMBL" id="ODO06665.1"/>
    </source>
</evidence>
<gene>
    <name evidence="1" type="ORF">I350_04023</name>
</gene>
<name>A0A1E3K0T6_9TREE</name>
<evidence type="ECO:0000313" key="2">
    <source>
        <dbReference type="Proteomes" id="UP000095149"/>
    </source>
</evidence>
<comment type="caution">
    <text evidence="1">The sequence shown here is derived from an EMBL/GenBank/DDBJ whole genome shotgun (WGS) entry which is preliminary data.</text>
</comment>
<dbReference type="EMBL" id="MEKH01000006">
    <property type="protein sequence ID" value="ODO06665.1"/>
    <property type="molecule type" value="Genomic_DNA"/>
</dbReference>
<sequence>MTAHPDRPSVCIPRGHRGSRLGRNLIISDGYYGMVPIHRPLVVNVHGTVESEPVNREFVVGGRLIIKRNLTLPFRWAFRLPTHAQWEKIPLPRKGQELDLVGKFVDRREGGVFVLEPFSVVFTARAAPQVIAPSSAESSSSPRISLQRTCRTLRRRSITTPRGAQMGELGWTL</sequence>